<feature type="region of interest" description="Disordered" evidence="1">
    <location>
        <begin position="312"/>
        <end position="568"/>
    </location>
</feature>
<reference evidence="2 3" key="1">
    <citation type="submission" date="2023-08" db="EMBL/GenBank/DDBJ databases">
        <title>Black Yeasts Isolated from many extreme environments.</title>
        <authorList>
            <person name="Coleine C."/>
            <person name="Stajich J.E."/>
            <person name="Selbmann L."/>
        </authorList>
    </citation>
    <scope>NUCLEOTIDE SEQUENCE [LARGE SCALE GENOMIC DNA]</scope>
    <source>
        <strain evidence="2 3">CCFEE 5935</strain>
    </source>
</reference>
<name>A0AAV9PPI1_9PEZI</name>
<evidence type="ECO:0000313" key="3">
    <source>
        <dbReference type="Proteomes" id="UP001337655"/>
    </source>
</evidence>
<gene>
    <name evidence="2" type="ORF">LTR77_001736</name>
</gene>
<feature type="compositionally biased region" description="Pro residues" evidence="1">
    <location>
        <begin position="159"/>
        <end position="170"/>
    </location>
</feature>
<feature type="compositionally biased region" description="Polar residues" evidence="1">
    <location>
        <begin position="420"/>
        <end position="436"/>
    </location>
</feature>
<feature type="compositionally biased region" description="Polar residues" evidence="1">
    <location>
        <begin position="645"/>
        <end position="660"/>
    </location>
</feature>
<dbReference type="EMBL" id="JAVRRT010000002">
    <property type="protein sequence ID" value="KAK5174654.1"/>
    <property type="molecule type" value="Genomic_DNA"/>
</dbReference>
<feature type="region of interest" description="Disordered" evidence="1">
    <location>
        <begin position="91"/>
        <end position="259"/>
    </location>
</feature>
<evidence type="ECO:0000313" key="2">
    <source>
        <dbReference type="EMBL" id="KAK5174654.1"/>
    </source>
</evidence>
<feature type="compositionally biased region" description="Polar residues" evidence="1">
    <location>
        <begin position="700"/>
        <end position="709"/>
    </location>
</feature>
<evidence type="ECO:0000256" key="1">
    <source>
        <dbReference type="SAM" id="MobiDB-lite"/>
    </source>
</evidence>
<dbReference type="Proteomes" id="UP001337655">
    <property type="component" value="Unassembled WGS sequence"/>
</dbReference>
<feature type="compositionally biased region" description="Basic and acidic residues" evidence="1">
    <location>
        <begin position="462"/>
        <end position="472"/>
    </location>
</feature>
<feature type="region of interest" description="Disordered" evidence="1">
    <location>
        <begin position="602"/>
        <end position="770"/>
    </location>
</feature>
<keyword evidence="3" id="KW-1185">Reference proteome</keyword>
<feature type="compositionally biased region" description="Polar residues" evidence="1">
    <location>
        <begin position="206"/>
        <end position="219"/>
    </location>
</feature>
<feature type="region of interest" description="Disordered" evidence="1">
    <location>
        <begin position="11"/>
        <end position="35"/>
    </location>
</feature>
<proteinExistence type="predicted"/>
<accession>A0AAV9PPI1</accession>
<feature type="compositionally biased region" description="Low complexity" evidence="1">
    <location>
        <begin position="685"/>
        <end position="699"/>
    </location>
</feature>
<dbReference type="GeneID" id="89923083"/>
<feature type="compositionally biased region" description="Basic and acidic residues" evidence="1">
    <location>
        <begin position="371"/>
        <end position="393"/>
    </location>
</feature>
<organism evidence="2 3">
    <name type="scientific">Saxophila tyrrhenica</name>
    <dbReference type="NCBI Taxonomy" id="1690608"/>
    <lineage>
        <taxon>Eukaryota</taxon>
        <taxon>Fungi</taxon>
        <taxon>Dikarya</taxon>
        <taxon>Ascomycota</taxon>
        <taxon>Pezizomycotina</taxon>
        <taxon>Dothideomycetes</taxon>
        <taxon>Dothideomycetidae</taxon>
        <taxon>Mycosphaerellales</taxon>
        <taxon>Extremaceae</taxon>
        <taxon>Saxophila</taxon>
    </lineage>
</organism>
<feature type="compositionally biased region" description="Polar residues" evidence="1">
    <location>
        <begin position="479"/>
        <end position="491"/>
    </location>
</feature>
<feature type="compositionally biased region" description="Polar residues" evidence="1">
    <location>
        <begin position="668"/>
        <end position="681"/>
    </location>
</feature>
<feature type="compositionally biased region" description="Polar residues" evidence="1">
    <location>
        <begin position="559"/>
        <end position="568"/>
    </location>
</feature>
<dbReference type="AlphaFoldDB" id="A0AAV9PPI1"/>
<protein>
    <submittedName>
        <fullName evidence="2">Uncharacterized protein</fullName>
    </submittedName>
</protein>
<sequence length="770" mass="85018">MKWEIPRLKIGAHRKDDDGGDSPPVTPKSVVPPLSPRVDYELRTACALVLQNFKPSDYVYHERFGDDGDEEPQLDYKTQLNYAAFMQALEDDDDDAGAPLDPVYTLAHPERKRADSNGKQAESRPPQVEQKPKAPRKYSGGLWERVRSEQDEEEEEQVPPEPIRPAPALPPAKARSASHTRSKSQPLQFGNTRMKEDALRRPGSVPRSSSMMTTGSASDATDYGWKGSTAPTSAVDTPAHLSKRTSSHWLSGPKDGVDAKANVLDNDWMRRELEKHKHAQEEAKALQHARNESDVLELAVADSVAEPAWPLVKDAQPVVIEKAPAPIRIPARKPVPKSDTDMSGPVSLHQRSNSRPSAEMRRSTSRKRHTPRSESRTELEMLRPESRQGKDSLDTFATAPTNPVNPQEVYPERRPRAPFSTANHSEVPSRSRSITRQIREFIRPSSRQSSRKPSRQPSFDISRPESRSRSIDSVRSAVSALSSNDYTSSKWKSWRPFQRRDSTTNVDTNNEDDGKGQGTPDGSAKSKKKPPINLNRELPPLPSLDQWKDEEPEPPVPTKPTNFVDQTNTSNDAVQHYATQPQLVQHTLSDGPSTFAKPLDSAVTITPTQPTAHPKRTSSLRAMLDPSRFPHPPQSTKPDPVLRSIPTSPGNIQDANTNMSEDLHTPLVSPSSVRRTSTQPMGTERSGSSRSRNYFSSGGLSRTMSSLTRPSKGSSPGVGVGGSKSVSMDQARSGVEQQGRVRDGEAGAESMGTEKEKGKKRWWRSASGKG</sequence>
<dbReference type="RefSeq" id="XP_064663323.1">
    <property type="nucleotide sequence ID" value="XM_064798996.1"/>
</dbReference>
<comment type="caution">
    <text evidence="2">The sequence shown here is derived from an EMBL/GenBank/DDBJ whole genome shotgun (WGS) entry which is preliminary data.</text>
</comment>